<dbReference type="EMBL" id="BKCP01000114">
    <property type="protein sequence ID" value="GER25513.1"/>
    <property type="molecule type" value="Genomic_DNA"/>
</dbReference>
<keyword evidence="3" id="KW-1185">Reference proteome</keyword>
<feature type="compositionally biased region" description="Basic and acidic residues" evidence="1">
    <location>
        <begin position="185"/>
        <end position="194"/>
    </location>
</feature>
<protein>
    <submittedName>
        <fullName evidence="2">Protein translocase subunit SecA</fullName>
    </submittedName>
</protein>
<reference evidence="3" key="1">
    <citation type="journal article" date="2019" name="Curr. Biol.">
        <title>Genome Sequence of Striga asiatica Provides Insight into the Evolution of Plant Parasitism.</title>
        <authorList>
            <person name="Yoshida S."/>
            <person name="Kim S."/>
            <person name="Wafula E.K."/>
            <person name="Tanskanen J."/>
            <person name="Kim Y.M."/>
            <person name="Honaas L."/>
            <person name="Yang Z."/>
            <person name="Spallek T."/>
            <person name="Conn C.E."/>
            <person name="Ichihashi Y."/>
            <person name="Cheong K."/>
            <person name="Cui S."/>
            <person name="Der J.P."/>
            <person name="Gundlach H."/>
            <person name="Jiao Y."/>
            <person name="Hori C."/>
            <person name="Ishida J.K."/>
            <person name="Kasahara H."/>
            <person name="Kiba T."/>
            <person name="Kim M.S."/>
            <person name="Koo N."/>
            <person name="Laohavisit A."/>
            <person name="Lee Y.H."/>
            <person name="Lumba S."/>
            <person name="McCourt P."/>
            <person name="Mortimer J.C."/>
            <person name="Mutuku J.M."/>
            <person name="Nomura T."/>
            <person name="Sasaki-Sekimoto Y."/>
            <person name="Seto Y."/>
            <person name="Wang Y."/>
            <person name="Wakatake T."/>
            <person name="Sakakibara H."/>
            <person name="Demura T."/>
            <person name="Yamaguchi S."/>
            <person name="Yoneyama K."/>
            <person name="Manabe R.I."/>
            <person name="Nelson D.C."/>
            <person name="Schulman A.H."/>
            <person name="Timko M.P."/>
            <person name="dePamphilis C.W."/>
            <person name="Choi D."/>
            <person name="Shirasu K."/>
        </authorList>
    </citation>
    <scope>NUCLEOTIDE SEQUENCE [LARGE SCALE GENOMIC DNA]</scope>
    <source>
        <strain evidence="3">cv. UVA1</strain>
    </source>
</reference>
<evidence type="ECO:0000313" key="3">
    <source>
        <dbReference type="Proteomes" id="UP000325081"/>
    </source>
</evidence>
<organism evidence="2 3">
    <name type="scientific">Striga asiatica</name>
    <name type="common">Asiatic witchweed</name>
    <name type="synonym">Buchnera asiatica</name>
    <dbReference type="NCBI Taxonomy" id="4170"/>
    <lineage>
        <taxon>Eukaryota</taxon>
        <taxon>Viridiplantae</taxon>
        <taxon>Streptophyta</taxon>
        <taxon>Embryophyta</taxon>
        <taxon>Tracheophyta</taxon>
        <taxon>Spermatophyta</taxon>
        <taxon>Magnoliopsida</taxon>
        <taxon>eudicotyledons</taxon>
        <taxon>Gunneridae</taxon>
        <taxon>Pentapetalae</taxon>
        <taxon>asterids</taxon>
        <taxon>lamiids</taxon>
        <taxon>Lamiales</taxon>
        <taxon>Orobanchaceae</taxon>
        <taxon>Buchnereae</taxon>
        <taxon>Striga</taxon>
    </lineage>
</organism>
<sequence>MATFHSVTGLICRDAGALVCRRLCLRRAAGFLLPTSAIQRWLRKCVMFLFDSAWLLICGELAISEKINFHHFLTAFAHSFPNRIRQPWLETDQDQSLQRRRSTPTKHQGRVGRERRRRLASAQLQTDEQLEPAISGPPENCRTPQHCLAARAPGRGNSITGGTDSSPDNPQQLRCRKGPRGTKPQPEKRCAEKK</sequence>
<comment type="caution">
    <text evidence="2">The sequence shown here is derived from an EMBL/GenBank/DDBJ whole genome shotgun (WGS) entry which is preliminary data.</text>
</comment>
<evidence type="ECO:0000313" key="2">
    <source>
        <dbReference type="EMBL" id="GER25513.1"/>
    </source>
</evidence>
<dbReference type="AlphaFoldDB" id="A0A5A7NYE0"/>
<feature type="compositionally biased region" description="Polar residues" evidence="1">
    <location>
        <begin position="157"/>
        <end position="172"/>
    </location>
</feature>
<name>A0A5A7NYE0_STRAF</name>
<gene>
    <name evidence="2" type="ORF">STAS_01100</name>
</gene>
<dbReference type="Proteomes" id="UP000325081">
    <property type="component" value="Unassembled WGS sequence"/>
</dbReference>
<evidence type="ECO:0000256" key="1">
    <source>
        <dbReference type="SAM" id="MobiDB-lite"/>
    </source>
</evidence>
<accession>A0A5A7NYE0</accession>
<proteinExistence type="predicted"/>
<feature type="compositionally biased region" description="Basic residues" evidence="1">
    <location>
        <begin position="98"/>
        <end position="119"/>
    </location>
</feature>
<feature type="region of interest" description="Disordered" evidence="1">
    <location>
        <begin position="91"/>
        <end position="194"/>
    </location>
</feature>